<evidence type="ECO:0000256" key="1">
    <source>
        <dbReference type="ARBA" id="ARBA00010688"/>
    </source>
</evidence>
<dbReference type="Proteomes" id="UP000053260">
    <property type="component" value="Unassembled WGS sequence"/>
</dbReference>
<evidence type="ECO:0000256" key="2">
    <source>
        <dbReference type="ARBA" id="ARBA00022679"/>
    </source>
</evidence>
<evidence type="ECO:0000256" key="3">
    <source>
        <dbReference type="ARBA" id="ARBA00022777"/>
    </source>
</evidence>
<protein>
    <submittedName>
        <fullName evidence="6">Sugar kinase</fullName>
    </submittedName>
</protein>
<keyword evidence="7" id="KW-1185">Reference proteome</keyword>
<comment type="caution">
    <text evidence="6">The sequence shown here is derived from an EMBL/GenBank/DDBJ whole genome shotgun (WGS) entry which is preliminary data.</text>
</comment>
<proteinExistence type="inferred from homology"/>
<evidence type="ECO:0000313" key="7">
    <source>
        <dbReference type="Proteomes" id="UP000053260"/>
    </source>
</evidence>
<dbReference type="InterPro" id="IPR029056">
    <property type="entry name" value="Ribokinase-like"/>
</dbReference>
<comment type="similarity">
    <text evidence="1">Belongs to the carbohydrate kinase PfkB family.</text>
</comment>
<dbReference type="RefSeq" id="WP_067030046.1">
    <property type="nucleotide sequence ID" value="NZ_KQ949105.1"/>
</dbReference>
<dbReference type="AlphaFoldDB" id="A0A101UTB2"/>
<dbReference type="EMBL" id="LMXB01000087">
    <property type="protein sequence ID" value="KUO16483.1"/>
    <property type="molecule type" value="Genomic_DNA"/>
</dbReference>
<dbReference type="InterPro" id="IPR052700">
    <property type="entry name" value="Carb_kinase_PfkB-like"/>
</dbReference>
<reference evidence="6 7" key="1">
    <citation type="submission" date="2015-10" db="EMBL/GenBank/DDBJ databases">
        <title>Draft genome sequence of Streptomyces sp. RV15, isolated from a marine sponge.</title>
        <authorList>
            <person name="Ruckert C."/>
            <person name="Abdelmohsen U.R."/>
            <person name="Winkler A."/>
            <person name="Hentschel U."/>
            <person name="Kalinowski J."/>
            <person name="Kampfer P."/>
            <person name="Glaeser S."/>
        </authorList>
    </citation>
    <scope>NUCLEOTIDE SEQUENCE [LARGE SCALE GENOMIC DNA]</scope>
    <source>
        <strain evidence="6 7">RV15</strain>
    </source>
</reference>
<accession>A0A101UTB2</accession>
<evidence type="ECO:0000313" key="6">
    <source>
        <dbReference type="EMBL" id="KUO16483.1"/>
    </source>
</evidence>
<keyword evidence="2" id="KW-0808">Transferase</keyword>
<dbReference type="CDD" id="cd01166">
    <property type="entry name" value="KdgK"/>
    <property type="match status" value="1"/>
</dbReference>
<dbReference type="GO" id="GO:0016301">
    <property type="term" value="F:kinase activity"/>
    <property type="evidence" value="ECO:0007669"/>
    <property type="project" value="UniProtKB-KW"/>
</dbReference>
<dbReference type="Gene3D" id="3.40.1190.20">
    <property type="match status" value="2"/>
</dbReference>
<gene>
    <name evidence="6" type="ORF">AQJ91_35880</name>
</gene>
<feature type="domain" description="Carbohydrate kinase PfkB" evidence="5">
    <location>
        <begin position="6"/>
        <end position="301"/>
    </location>
</feature>
<dbReference type="PANTHER" id="PTHR43320">
    <property type="entry name" value="SUGAR KINASE"/>
    <property type="match status" value="1"/>
</dbReference>
<dbReference type="OrthoDB" id="9808601at2"/>
<dbReference type="Pfam" id="PF00294">
    <property type="entry name" value="PfkB"/>
    <property type="match status" value="1"/>
</dbReference>
<feature type="region of interest" description="Disordered" evidence="4">
    <location>
        <begin position="316"/>
        <end position="339"/>
    </location>
</feature>
<keyword evidence="3 6" id="KW-0418">Kinase</keyword>
<organism evidence="6 7">
    <name type="scientific">Streptomyces dysideae</name>
    <dbReference type="NCBI Taxonomy" id="909626"/>
    <lineage>
        <taxon>Bacteria</taxon>
        <taxon>Bacillati</taxon>
        <taxon>Actinomycetota</taxon>
        <taxon>Actinomycetes</taxon>
        <taxon>Kitasatosporales</taxon>
        <taxon>Streptomycetaceae</taxon>
        <taxon>Streptomyces</taxon>
    </lineage>
</organism>
<evidence type="ECO:0000259" key="5">
    <source>
        <dbReference type="Pfam" id="PF00294"/>
    </source>
</evidence>
<dbReference type="PANTHER" id="PTHR43320:SF2">
    <property type="entry name" value="2-DEHYDRO-3-DEOXYGLUCONOKINASE_2-DEHYDRO-3-DEOXYGALACTONOKINASE"/>
    <property type="match status" value="1"/>
</dbReference>
<dbReference type="STRING" id="909626.AQJ91_35880"/>
<sequence length="406" mass="42070">MNGPEVIALGEVMLRFDPGEGRIRTARTFQVWEGGGEYNVVRGLRRCFGRRTAVVTALADNAVGRLAEDLILQGGVDTSLIRWVPGDGIGRTARNGLNFVERGFGIRGALGVSDRAHTAVSQLRKGDIDWHALFASGPRWFHTGGVFAGLSDTTVDVADEAMAAARRHSVTVSYDPNYRPSLWADRGGAERAREVDLRLARHADVVVGALGLAGPYPGAIRVEADEVPDALAEVAGRLPAAKVLATTLRGVPSAGVNDWSSAAWSQATGFVAGPDMPGLHVLDRIGSGDAFAAGLIYGLLMSACGPGDQPAAVCGPDRGRRSGQAPGHGPPGRAGSEHARLRNTVSGPLTGVEPTGGPLTTDCLKRALAYGTAYGALAMTTPGDVSMASLAEVEALAAGGSAGVRR</sequence>
<dbReference type="SUPFAM" id="SSF53613">
    <property type="entry name" value="Ribokinase-like"/>
    <property type="match status" value="1"/>
</dbReference>
<dbReference type="InterPro" id="IPR011611">
    <property type="entry name" value="PfkB_dom"/>
</dbReference>
<name>A0A101UTB2_9ACTN</name>
<evidence type="ECO:0000256" key="4">
    <source>
        <dbReference type="SAM" id="MobiDB-lite"/>
    </source>
</evidence>